<dbReference type="GO" id="GO:0016491">
    <property type="term" value="F:oxidoreductase activity"/>
    <property type="evidence" value="ECO:0007669"/>
    <property type="project" value="UniProtKB-KW"/>
</dbReference>
<dbReference type="Pfam" id="PF02615">
    <property type="entry name" value="Ldh_2"/>
    <property type="match status" value="1"/>
</dbReference>
<dbReference type="RefSeq" id="WP_090004376.1">
    <property type="nucleotide sequence ID" value="NZ_FNET01000001.1"/>
</dbReference>
<evidence type="ECO:0000256" key="1">
    <source>
        <dbReference type="ARBA" id="ARBA00006056"/>
    </source>
</evidence>
<evidence type="ECO:0000256" key="2">
    <source>
        <dbReference type="ARBA" id="ARBA00023002"/>
    </source>
</evidence>
<dbReference type="Gene3D" id="3.30.1370.60">
    <property type="entry name" value="Hypothetical oxidoreductase yiak, domain 2"/>
    <property type="match status" value="1"/>
</dbReference>
<accession>A0A1G8SJM6</accession>
<dbReference type="SUPFAM" id="SSF89733">
    <property type="entry name" value="L-sulfolactate dehydrogenase-like"/>
    <property type="match status" value="1"/>
</dbReference>
<name>A0A1G8SJM6_9PSEU</name>
<dbReference type="InterPro" id="IPR043144">
    <property type="entry name" value="Mal/L-sulf/L-lact_DH-like_ah"/>
</dbReference>
<dbReference type="InterPro" id="IPR036111">
    <property type="entry name" value="Mal/L-sulfo/L-lacto_DH-like_sf"/>
</dbReference>
<reference evidence="4" key="1">
    <citation type="submission" date="2016-10" db="EMBL/GenBank/DDBJ databases">
        <authorList>
            <person name="Varghese N."/>
            <person name="Submissions S."/>
        </authorList>
    </citation>
    <scope>NUCLEOTIDE SEQUENCE [LARGE SCALE GENOMIC DNA]</scope>
    <source>
        <strain evidence="4">DSM 44796</strain>
    </source>
</reference>
<dbReference type="InterPro" id="IPR003767">
    <property type="entry name" value="Malate/L-lactate_DH-like"/>
</dbReference>
<dbReference type="PANTHER" id="PTHR11091">
    <property type="entry name" value="OXIDOREDUCTASE-RELATED"/>
    <property type="match status" value="1"/>
</dbReference>
<dbReference type="EMBL" id="FNET01000001">
    <property type="protein sequence ID" value="SDJ29458.1"/>
    <property type="molecule type" value="Genomic_DNA"/>
</dbReference>
<evidence type="ECO:0000313" key="4">
    <source>
        <dbReference type="Proteomes" id="UP000199682"/>
    </source>
</evidence>
<dbReference type="Gene3D" id="1.10.1530.10">
    <property type="match status" value="1"/>
</dbReference>
<dbReference type="PANTHER" id="PTHR11091:SF0">
    <property type="entry name" value="MALATE DEHYDROGENASE"/>
    <property type="match status" value="1"/>
</dbReference>
<dbReference type="InterPro" id="IPR043143">
    <property type="entry name" value="Mal/L-sulf/L-lact_DH-like_NADP"/>
</dbReference>
<sequence length="349" mass="35974">MTVLVPYRTLLSTVADVFAGRGMPADRAMIAAEALCHGELTGMTSHGLVNLTRLYLPLFDDGRTDPLANMEIRTDLGACVLADARRTLGLWSAGQAMELACGRASRHGIAMVSLRGATHIGCAGHHAARAVPHGMIGLIASNCGGQRIARPPGAAVPMLGTNPLALACPAGDAHPFVLDMSTTVVPTGRVRAAARAGEPIPPGWLAAADGTPVTDPAAFDRGDAHLLWLGSDPETGAYKGFGLGLLVEVLAALVSGAALGALSADGDRDDDIGILAVAIAPDLLRTGFAADAASLFTAVRGWPALDPAAPVSYPGWHEGERAARLREHGVPLPRALFEELRSVTTGVHA</sequence>
<gene>
    <name evidence="3" type="ORF">SAMN04488074_1011005</name>
</gene>
<dbReference type="AlphaFoldDB" id="A0A1G8SJM6"/>
<keyword evidence="2" id="KW-0560">Oxidoreductase</keyword>
<proteinExistence type="inferred from homology"/>
<organism evidence="3 4">
    <name type="scientific">Lentzea albidocapillata subsp. violacea</name>
    <dbReference type="NCBI Taxonomy" id="128104"/>
    <lineage>
        <taxon>Bacteria</taxon>
        <taxon>Bacillati</taxon>
        <taxon>Actinomycetota</taxon>
        <taxon>Actinomycetes</taxon>
        <taxon>Pseudonocardiales</taxon>
        <taxon>Pseudonocardiaceae</taxon>
        <taxon>Lentzea</taxon>
    </lineage>
</organism>
<protein>
    <submittedName>
        <fullName evidence="3">Malate/lactate/ureidoglycolate dehydrogenase, LDH2 family</fullName>
    </submittedName>
</protein>
<comment type="similarity">
    <text evidence="1">Belongs to the LDH2/MDH2 oxidoreductase family.</text>
</comment>
<dbReference type="Proteomes" id="UP000199682">
    <property type="component" value="Unassembled WGS sequence"/>
</dbReference>
<evidence type="ECO:0000313" key="3">
    <source>
        <dbReference type="EMBL" id="SDJ29458.1"/>
    </source>
</evidence>